<proteinExistence type="predicted"/>
<sequence length="140" mass="15410">MLFQYKYYELIINAEKIWHSIENFNSEREEQYEIYMEQQFKRIMSNDDWVRISDYDRKIYQKALSSWANSYNSHPNKKSFDKFVFIPVAGGAMAGALTYSAIGGVGIAAAGSAVGIGALGLTALGTIGGLAAYGVGKAVC</sequence>
<accession>A0A964BZ88</accession>
<dbReference type="EMBL" id="JADWDC010000083">
    <property type="protein sequence ID" value="MCC0179431.1"/>
    <property type="molecule type" value="Genomic_DNA"/>
</dbReference>
<organism evidence="2 3">
    <name type="scientific">Waterburya agarophytonicola KI4</name>
    <dbReference type="NCBI Taxonomy" id="2874699"/>
    <lineage>
        <taxon>Bacteria</taxon>
        <taxon>Bacillati</taxon>
        <taxon>Cyanobacteriota</taxon>
        <taxon>Cyanophyceae</taxon>
        <taxon>Pleurocapsales</taxon>
        <taxon>Hyellaceae</taxon>
        <taxon>Waterburya</taxon>
        <taxon>Waterburya agarophytonicola</taxon>
    </lineage>
</organism>
<evidence type="ECO:0000313" key="3">
    <source>
        <dbReference type="Proteomes" id="UP000729733"/>
    </source>
</evidence>
<feature type="transmembrane region" description="Helical" evidence="1">
    <location>
        <begin position="83"/>
        <end position="102"/>
    </location>
</feature>
<keyword evidence="1" id="KW-0812">Transmembrane</keyword>
<keyword evidence="3" id="KW-1185">Reference proteome</keyword>
<evidence type="ECO:0000256" key="1">
    <source>
        <dbReference type="SAM" id="Phobius"/>
    </source>
</evidence>
<reference evidence="2" key="1">
    <citation type="journal article" date="2021" name="Antonie Van Leeuwenhoek">
        <title>Draft genome and description of Waterburya agarophytonicola gen. nov. sp. nov. (Pleurocapsales, Cyanobacteria): a seaweed symbiont.</title>
        <authorList>
            <person name="Bonthond G."/>
            <person name="Shalygin S."/>
            <person name="Bayer T."/>
            <person name="Weinberger F."/>
        </authorList>
    </citation>
    <scope>NUCLEOTIDE SEQUENCE</scope>
    <source>
        <strain evidence="2">KI4</strain>
    </source>
</reference>
<dbReference type="Proteomes" id="UP000729733">
    <property type="component" value="Unassembled WGS sequence"/>
</dbReference>
<gene>
    <name evidence="2" type="ORF">I4641_20935</name>
</gene>
<feature type="transmembrane region" description="Helical" evidence="1">
    <location>
        <begin position="108"/>
        <end position="135"/>
    </location>
</feature>
<keyword evidence="1" id="KW-1133">Transmembrane helix</keyword>
<protein>
    <submittedName>
        <fullName evidence="2">Uncharacterized protein</fullName>
    </submittedName>
</protein>
<keyword evidence="1" id="KW-0472">Membrane</keyword>
<dbReference type="AlphaFoldDB" id="A0A964BZ88"/>
<name>A0A964BZ88_9CYAN</name>
<comment type="caution">
    <text evidence="2">The sequence shown here is derived from an EMBL/GenBank/DDBJ whole genome shotgun (WGS) entry which is preliminary data.</text>
</comment>
<evidence type="ECO:0000313" key="2">
    <source>
        <dbReference type="EMBL" id="MCC0179431.1"/>
    </source>
</evidence>